<keyword evidence="1" id="KW-0472">Membrane</keyword>
<keyword evidence="1" id="KW-1133">Transmembrane helix</keyword>
<keyword evidence="2" id="KW-0496">Mitochondrion</keyword>
<sequence>MISLILLYSSVIGVSLFLTLNRFLNNLIILESLNVLIILFCLLCSSSDNHMIFIAFIVVSTIEVIIGLVVLTQVWECSSLLDLVDF</sequence>
<name>A0A146GSB5_9CEST</name>
<proteinExistence type="predicted"/>
<evidence type="ECO:0000256" key="1">
    <source>
        <dbReference type="SAM" id="Phobius"/>
    </source>
</evidence>
<feature type="transmembrane region" description="Helical" evidence="1">
    <location>
        <begin position="23"/>
        <end position="44"/>
    </location>
</feature>
<dbReference type="AlphaFoldDB" id="A0A146GSB5"/>
<protein>
    <submittedName>
        <fullName evidence="2">NADH dehydrogenase subunit 4L</fullName>
    </submittedName>
</protein>
<evidence type="ECO:0000313" key="2">
    <source>
        <dbReference type="EMBL" id="BAU70020.1"/>
    </source>
</evidence>
<organism evidence="2">
    <name type="scientific">Hydatigera sp. HCFr</name>
    <dbReference type="NCBI Taxonomy" id="1566625"/>
    <lineage>
        <taxon>Eukaryota</taxon>
        <taxon>Metazoa</taxon>
        <taxon>Spiralia</taxon>
        <taxon>Lophotrochozoa</taxon>
        <taxon>Platyhelminthes</taxon>
        <taxon>Cestoda</taxon>
        <taxon>Eucestoda</taxon>
        <taxon>Cyclophyllidea</taxon>
        <taxon>Taeniidae</taxon>
        <taxon>Hydatigera</taxon>
    </lineage>
</organism>
<accession>A0A146GSB5</accession>
<geneLocation type="mitochondrion" evidence="2"/>
<dbReference type="Pfam" id="PF06235">
    <property type="entry name" value="NAD4L"/>
    <property type="match status" value="1"/>
</dbReference>
<dbReference type="InterPro" id="IPR009356">
    <property type="entry name" value="NAD_DH_su4L"/>
</dbReference>
<dbReference type="EMBL" id="LC008533">
    <property type="protein sequence ID" value="BAU70020.1"/>
    <property type="molecule type" value="Genomic_DNA"/>
</dbReference>
<keyword evidence="1" id="KW-0812">Transmembrane</keyword>
<gene>
    <name evidence="2" type="primary">nad4L</name>
</gene>
<reference evidence="2" key="1">
    <citation type="journal article" date="2016" name="Int. J. Parasitol.">
        <title>Reappraisal of Hydatigera taeniaeformis (Batsch, 1786) (Cestoda: Taeniidae) sensu lato with description of Hydatigera kamiyai n. sp.</title>
        <authorList>
            <person name="Lavikainen A."/>
            <person name="Iwaki T."/>
            <person name="Haukisalmi V."/>
            <person name="Konyaev S.V."/>
            <person name="Casiraghi M."/>
            <person name="Dokuchaev N.E."/>
            <person name="Galimberti A."/>
            <person name="Halajian A."/>
            <person name="Henttonen H."/>
            <person name="Ichikawa-Seki M."/>
            <person name="Itagaki T."/>
            <person name="Krivopalov A.V."/>
            <person name="Meri S."/>
            <person name="Morand S."/>
            <person name="Nareaho A."/>
            <person name="Olsson G.E."/>
            <person name="Ribas A."/>
            <person name="Terefe Y."/>
            <person name="Nakao M."/>
        </authorList>
    </citation>
    <scope>NUCLEOTIDE SEQUENCE</scope>
    <source>
        <strain evidence="2">HCFr</strain>
    </source>
</reference>
<feature type="transmembrane region" description="Helical" evidence="1">
    <location>
        <begin position="51"/>
        <end position="75"/>
    </location>
</feature>